<dbReference type="Gene3D" id="1.20.5.780">
    <property type="entry name" value="Single helix bin"/>
    <property type="match status" value="1"/>
</dbReference>
<evidence type="ECO:0000256" key="5">
    <source>
        <dbReference type="ARBA" id="ARBA00023163"/>
    </source>
</evidence>
<evidence type="ECO:0008006" key="9">
    <source>
        <dbReference type="Google" id="ProtNLM"/>
    </source>
</evidence>
<dbReference type="Pfam" id="PF08681">
    <property type="entry name" value="TacA1"/>
    <property type="match status" value="1"/>
</dbReference>
<dbReference type="InterPro" id="IPR010985">
    <property type="entry name" value="Ribbon_hlx_hlx"/>
</dbReference>
<keyword evidence="5" id="KW-0804">Transcription</keyword>
<evidence type="ECO:0000313" key="8">
    <source>
        <dbReference type="Proteomes" id="UP000095200"/>
    </source>
</evidence>
<dbReference type="STRING" id="1592317.DPF_2465"/>
<reference evidence="8" key="1">
    <citation type="submission" date="2016-06" db="EMBL/GenBank/DDBJ databases">
        <title>Draft genome sequence of Desulfoplanes formicivorans strain Pf12B.</title>
        <authorList>
            <person name="Watanabe M."/>
            <person name="Kojima H."/>
            <person name="Fukui M."/>
        </authorList>
    </citation>
    <scope>NUCLEOTIDE SEQUENCE [LARGE SCALE GENOMIC DNA]</scope>
    <source>
        <strain evidence="8">Pf12B</strain>
    </source>
</reference>
<evidence type="ECO:0000256" key="1">
    <source>
        <dbReference type="ARBA" id="ARBA00022491"/>
    </source>
</evidence>
<organism evidence="7 8">
    <name type="scientific">Desulfoplanes formicivorans</name>
    <dbReference type="NCBI Taxonomy" id="1592317"/>
    <lineage>
        <taxon>Bacteria</taxon>
        <taxon>Pseudomonadati</taxon>
        <taxon>Thermodesulfobacteriota</taxon>
        <taxon>Desulfovibrionia</taxon>
        <taxon>Desulfovibrionales</taxon>
        <taxon>Desulfoplanaceae</taxon>
        <taxon>Desulfoplanes</taxon>
    </lineage>
</organism>
<dbReference type="PANTHER" id="PTHR35401:SF1">
    <property type="entry name" value="CYTOPLASMIC PROTEIN"/>
    <property type="match status" value="1"/>
</dbReference>
<evidence type="ECO:0000256" key="2">
    <source>
        <dbReference type="ARBA" id="ARBA00022649"/>
    </source>
</evidence>
<dbReference type="SUPFAM" id="SSF47598">
    <property type="entry name" value="Ribbon-helix-helix"/>
    <property type="match status" value="1"/>
</dbReference>
<dbReference type="EMBL" id="BDFE01000020">
    <property type="protein sequence ID" value="GAU09734.1"/>
    <property type="molecule type" value="Genomic_DNA"/>
</dbReference>
<keyword evidence="4" id="KW-0238">DNA-binding</keyword>
<dbReference type="Proteomes" id="UP000095200">
    <property type="component" value="Unassembled WGS sequence"/>
</dbReference>
<dbReference type="OrthoDB" id="574265at2"/>
<keyword evidence="3" id="KW-0805">Transcription regulation</keyword>
<accession>A0A194AM59</accession>
<keyword evidence="2" id="KW-1277">Toxin-antitoxin system</keyword>
<evidence type="ECO:0000313" key="7">
    <source>
        <dbReference type="EMBL" id="GAU09734.1"/>
    </source>
</evidence>
<name>A0A194AM59_9BACT</name>
<dbReference type="GO" id="GO:0006355">
    <property type="term" value="P:regulation of DNA-templated transcription"/>
    <property type="evidence" value="ECO:0007669"/>
    <property type="project" value="InterPro"/>
</dbReference>
<sequence>MPALRPTKNERIDVRTSSAVKLLLQEAARVSHKNVSEFLLDAGITAANQTLADRRLFVLDDKQWAAFEQALDRPVQDKPRLKDLLTTPGLLE</sequence>
<evidence type="ECO:0000256" key="4">
    <source>
        <dbReference type="ARBA" id="ARBA00023125"/>
    </source>
</evidence>
<keyword evidence="1" id="KW-0678">Repressor</keyword>
<dbReference type="InterPro" id="IPR014795">
    <property type="entry name" value="TacA_1-like"/>
</dbReference>
<keyword evidence="8" id="KW-1185">Reference proteome</keyword>
<evidence type="ECO:0000256" key="6">
    <source>
        <dbReference type="ARBA" id="ARBA00049988"/>
    </source>
</evidence>
<dbReference type="RefSeq" id="WP_069859981.1">
    <property type="nucleotide sequence ID" value="NZ_BDFE01000020.1"/>
</dbReference>
<dbReference type="AlphaFoldDB" id="A0A194AM59"/>
<gene>
    <name evidence="7" type="ORF">DPF_2465</name>
</gene>
<protein>
    <recommendedName>
        <fullName evidence="9">DUF1778 domain-containing protein</fullName>
    </recommendedName>
</protein>
<evidence type="ECO:0000256" key="3">
    <source>
        <dbReference type="ARBA" id="ARBA00023015"/>
    </source>
</evidence>
<comment type="caution">
    <text evidence="7">The sequence shown here is derived from an EMBL/GenBank/DDBJ whole genome shotgun (WGS) entry which is preliminary data.</text>
</comment>
<proteinExistence type="inferred from homology"/>
<comment type="similarity">
    <text evidence="6">Belongs to the TacA antitoxin family.</text>
</comment>
<dbReference type="GO" id="GO:0003677">
    <property type="term" value="F:DNA binding"/>
    <property type="evidence" value="ECO:0007669"/>
    <property type="project" value="UniProtKB-KW"/>
</dbReference>
<dbReference type="PANTHER" id="PTHR35401">
    <property type="entry name" value="COPG FAMILY HELIX-TURN-HELIX PROTEIN-RELATED-RELATED"/>
    <property type="match status" value="1"/>
</dbReference>